<organism evidence="2 3">
    <name type="scientific">Facklamia hominis CCUG 36813</name>
    <dbReference type="NCBI Taxonomy" id="883111"/>
    <lineage>
        <taxon>Bacteria</taxon>
        <taxon>Bacillati</taxon>
        <taxon>Bacillota</taxon>
        <taxon>Bacilli</taxon>
        <taxon>Lactobacillales</taxon>
        <taxon>Aerococcaceae</taxon>
        <taxon>Facklamia</taxon>
    </lineage>
</organism>
<dbReference type="Proteomes" id="UP000004465">
    <property type="component" value="Unassembled WGS sequence"/>
</dbReference>
<dbReference type="EMBL" id="AGZD01000007">
    <property type="protein sequence ID" value="EKB54424.1"/>
    <property type="molecule type" value="Genomic_DNA"/>
</dbReference>
<name>K1MEE5_9LACT</name>
<keyword evidence="3" id="KW-1185">Reference proteome</keyword>
<reference evidence="2 3" key="1">
    <citation type="submission" date="2012-07" db="EMBL/GenBank/DDBJ databases">
        <title>The Genome Sequence of Facklamia hominis CCUG 36813.</title>
        <authorList>
            <consortium name="The Broad Institute Genome Sequencing Platform"/>
            <person name="Earl A."/>
            <person name="Ward D."/>
            <person name="Feldgarden M."/>
            <person name="Gevers D."/>
            <person name="Huys G."/>
            <person name="Walker B."/>
            <person name="Young S.K."/>
            <person name="Zeng Q."/>
            <person name="Gargeya S."/>
            <person name="Fitzgerald M."/>
            <person name="Haas B."/>
            <person name="Abouelleil A."/>
            <person name="Alvarado L."/>
            <person name="Arachchi H.M."/>
            <person name="Berlin A.M."/>
            <person name="Chapman S.B."/>
            <person name="Goldberg J."/>
            <person name="Griggs A."/>
            <person name="Gujja S."/>
            <person name="Hansen M."/>
            <person name="Howarth C."/>
            <person name="Imamovic A."/>
            <person name="Larimer J."/>
            <person name="McCowen C."/>
            <person name="Montmayeur A."/>
            <person name="Murphy C."/>
            <person name="Neiman D."/>
            <person name="Pearson M."/>
            <person name="Priest M."/>
            <person name="Roberts A."/>
            <person name="Saif S."/>
            <person name="Shea T."/>
            <person name="Sisk P."/>
            <person name="Sykes S."/>
            <person name="Wortman J."/>
            <person name="Nusbaum C."/>
            <person name="Birren B."/>
        </authorList>
    </citation>
    <scope>NUCLEOTIDE SEQUENCE [LARGE SCALE GENOMIC DNA]</scope>
    <source>
        <strain evidence="2 3">CCUG 36813</strain>
    </source>
</reference>
<gene>
    <name evidence="2" type="ORF">HMPREF9706_00614</name>
</gene>
<comment type="caution">
    <text evidence="2">The sequence shown here is derived from an EMBL/GenBank/DDBJ whole genome shotgun (WGS) entry which is preliminary data.</text>
</comment>
<feature type="coiled-coil region" evidence="1">
    <location>
        <begin position="108"/>
        <end position="135"/>
    </location>
</feature>
<proteinExistence type="predicted"/>
<dbReference type="HOGENOM" id="CLU_067520_0_0_9"/>
<dbReference type="STRING" id="883111.HMPREF9706_00614"/>
<dbReference type="OrthoDB" id="2181410at2"/>
<accession>K1MEE5</accession>
<dbReference type="AlphaFoldDB" id="K1MEE5"/>
<sequence length="350" mass="41186">MMQEFRIEYRKGTFLEFEIDDYVIITGNTYQLKREVNYALERLFYGKTLSDMEMNYFGTNGILTIDGKNISDKEACYLSITQFSSLEKVYSIKKGSLLYDRLIRLSQEKIITQQLERVNDELLRLEDQINLLAGMYLKNITININQFEFEELIKSYSSYIYRYDGQEVPLDTFTLNLAYQDMLELIKFRVEEEGRLVILLLDLEPFRTINFEVAEFITQLIEIANNTHLIKLIIFDDGDLNQKIPLSISKTIIVTDDIQQMPEDEIFYQSIKRNYPDKITCSDSNLRDRFYCICKYLGHQIYKNISLSSKDVVLLYVVKDLLADNTYIETSVDSLSEAEKFYLASKNTRY</sequence>
<evidence type="ECO:0000256" key="1">
    <source>
        <dbReference type="SAM" id="Coils"/>
    </source>
</evidence>
<dbReference type="PATRIC" id="fig|883111.3.peg.619"/>
<evidence type="ECO:0000313" key="3">
    <source>
        <dbReference type="Proteomes" id="UP000004465"/>
    </source>
</evidence>
<keyword evidence="1" id="KW-0175">Coiled coil</keyword>
<evidence type="ECO:0000313" key="2">
    <source>
        <dbReference type="EMBL" id="EKB54424.1"/>
    </source>
</evidence>
<protein>
    <submittedName>
        <fullName evidence="2">Uncharacterized protein</fullName>
    </submittedName>
</protein>
<dbReference type="RefSeq" id="WP_006907931.1">
    <property type="nucleotide sequence ID" value="NZ_JH932292.1"/>
</dbReference>